<evidence type="ECO:0000259" key="6">
    <source>
        <dbReference type="Pfam" id="PF00441"/>
    </source>
</evidence>
<evidence type="ECO:0000259" key="8">
    <source>
        <dbReference type="Pfam" id="PF02771"/>
    </source>
</evidence>
<dbReference type="SUPFAM" id="SSF56645">
    <property type="entry name" value="Acyl-CoA dehydrogenase NM domain-like"/>
    <property type="match status" value="1"/>
</dbReference>
<dbReference type="GO" id="GO:0016627">
    <property type="term" value="F:oxidoreductase activity, acting on the CH-CH group of donors"/>
    <property type="evidence" value="ECO:0007669"/>
    <property type="project" value="InterPro"/>
</dbReference>
<keyword evidence="4" id="KW-0274">FAD</keyword>
<dbReference type="Gene3D" id="2.40.110.10">
    <property type="entry name" value="Butyryl-CoA Dehydrogenase, subunit A, domain 2"/>
    <property type="match status" value="1"/>
</dbReference>
<proteinExistence type="inferred from homology"/>
<dbReference type="InterPro" id="IPR006091">
    <property type="entry name" value="Acyl-CoA_Oxase/DH_mid-dom"/>
</dbReference>
<dbReference type="InterPro" id="IPR013786">
    <property type="entry name" value="AcylCoA_DH/ox_N"/>
</dbReference>
<dbReference type="InterPro" id="IPR052161">
    <property type="entry name" value="Mycobact_Acyl-CoA_DH"/>
</dbReference>
<feature type="domain" description="Acyl-CoA oxidase/dehydrogenase middle" evidence="7">
    <location>
        <begin position="127"/>
        <end position="205"/>
    </location>
</feature>
<dbReference type="InterPro" id="IPR037069">
    <property type="entry name" value="AcylCoA_DH/ox_N_sf"/>
</dbReference>
<evidence type="ECO:0000256" key="1">
    <source>
        <dbReference type="ARBA" id="ARBA00001974"/>
    </source>
</evidence>
<gene>
    <name evidence="9" type="ORF">METZ01_LOCUS28325</name>
</gene>
<feature type="non-terminal residue" evidence="9">
    <location>
        <position position="1"/>
    </location>
</feature>
<reference evidence="9" key="1">
    <citation type="submission" date="2018-05" db="EMBL/GenBank/DDBJ databases">
        <authorList>
            <person name="Lanie J.A."/>
            <person name="Ng W.-L."/>
            <person name="Kazmierczak K.M."/>
            <person name="Andrzejewski T.M."/>
            <person name="Davidsen T.M."/>
            <person name="Wayne K.J."/>
            <person name="Tettelin H."/>
            <person name="Glass J.I."/>
            <person name="Rusch D."/>
            <person name="Podicherti R."/>
            <person name="Tsui H.-C.T."/>
            <person name="Winkler M.E."/>
        </authorList>
    </citation>
    <scope>NUCLEOTIDE SEQUENCE</scope>
</reference>
<dbReference type="PANTHER" id="PTHR43292">
    <property type="entry name" value="ACYL-COA DEHYDROGENASE"/>
    <property type="match status" value="1"/>
</dbReference>
<dbReference type="InterPro" id="IPR036250">
    <property type="entry name" value="AcylCo_DH-like_C"/>
</dbReference>
<organism evidence="9">
    <name type="scientific">marine metagenome</name>
    <dbReference type="NCBI Taxonomy" id="408172"/>
    <lineage>
        <taxon>unclassified sequences</taxon>
        <taxon>metagenomes</taxon>
        <taxon>ecological metagenomes</taxon>
    </lineage>
</organism>
<dbReference type="GO" id="GO:0005886">
    <property type="term" value="C:plasma membrane"/>
    <property type="evidence" value="ECO:0007669"/>
    <property type="project" value="TreeGrafter"/>
</dbReference>
<feature type="domain" description="Acyl-CoA dehydrogenase/oxidase N-terminal" evidence="8">
    <location>
        <begin position="7"/>
        <end position="121"/>
    </location>
</feature>
<dbReference type="Pfam" id="PF02771">
    <property type="entry name" value="Acyl-CoA_dh_N"/>
    <property type="match status" value="1"/>
</dbReference>
<keyword evidence="3" id="KW-0285">Flavoprotein</keyword>
<evidence type="ECO:0000259" key="7">
    <source>
        <dbReference type="Pfam" id="PF02770"/>
    </source>
</evidence>
<dbReference type="Gene3D" id="1.10.540.10">
    <property type="entry name" value="Acyl-CoA dehydrogenase/oxidase, N-terminal domain"/>
    <property type="match status" value="1"/>
</dbReference>
<feature type="domain" description="Acyl-CoA dehydrogenase/oxidase C-terminal" evidence="6">
    <location>
        <begin position="237"/>
        <end position="401"/>
    </location>
</feature>
<name>A0A381Q824_9ZZZZ</name>
<evidence type="ECO:0000256" key="2">
    <source>
        <dbReference type="ARBA" id="ARBA00009347"/>
    </source>
</evidence>
<evidence type="ECO:0008006" key="10">
    <source>
        <dbReference type="Google" id="ProtNLM"/>
    </source>
</evidence>
<accession>A0A381Q824</accession>
<dbReference type="GO" id="GO:0050660">
    <property type="term" value="F:flavin adenine dinucleotide binding"/>
    <property type="evidence" value="ECO:0007669"/>
    <property type="project" value="InterPro"/>
</dbReference>
<dbReference type="FunFam" id="2.40.110.10:FF:000011">
    <property type="entry name" value="Acyl-CoA dehydrogenase FadE34"/>
    <property type="match status" value="1"/>
</dbReference>
<keyword evidence="5" id="KW-0560">Oxidoreductase</keyword>
<evidence type="ECO:0000256" key="5">
    <source>
        <dbReference type="ARBA" id="ARBA00023002"/>
    </source>
</evidence>
<dbReference type="Pfam" id="PF00441">
    <property type="entry name" value="Acyl-CoA_dh_1"/>
    <property type="match status" value="1"/>
</dbReference>
<dbReference type="InterPro" id="IPR009100">
    <property type="entry name" value="AcylCoA_DH/oxidase_NM_dom_sf"/>
</dbReference>
<dbReference type="Gene3D" id="1.20.140.10">
    <property type="entry name" value="Butyryl-CoA Dehydrogenase, subunit A, domain 3"/>
    <property type="match status" value="1"/>
</dbReference>
<evidence type="ECO:0000313" key="9">
    <source>
        <dbReference type="EMBL" id="SUZ75471.1"/>
    </source>
</evidence>
<evidence type="ECO:0000256" key="4">
    <source>
        <dbReference type="ARBA" id="ARBA00022827"/>
    </source>
</evidence>
<dbReference type="InterPro" id="IPR009075">
    <property type="entry name" value="AcylCo_DH/oxidase_C"/>
</dbReference>
<dbReference type="PANTHER" id="PTHR43292:SF3">
    <property type="entry name" value="ACYL-COA DEHYDROGENASE FADE29"/>
    <property type="match status" value="1"/>
</dbReference>
<evidence type="ECO:0000256" key="3">
    <source>
        <dbReference type="ARBA" id="ARBA00022630"/>
    </source>
</evidence>
<dbReference type="EMBL" id="UINC01001247">
    <property type="protein sequence ID" value="SUZ75471.1"/>
    <property type="molecule type" value="Genomic_DNA"/>
</dbReference>
<comment type="cofactor">
    <cofactor evidence="1">
        <name>FAD</name>
        <dbReference type="ChEBI" id="CHEBI:57692"/>
    </cofactor>
</comment>
<comment type="similarity">
    <text evidence="2">Belongs to the acyl-CoA dehydrogenase family.</text>
</comment>
<dbReference type="SUPFAM" id="SSF47203">
    <property type="entry name" value="Acyl-CoA dehydrogenase C-terminal domain-like"/>
    <property type="match status" value="1"/>
</dbReference>
<dbReference type="Pfam" id="PF02770">
    <property type="entry name" value="Acyl-CoA_dh_M"/>
    <property type="match status" value="1"/>
</dbReference>
<protein>
    <recommendedName>
        <fullName evidence="10">Pimeloyl-CoA dehydrogenase large subunit</fullName>
    </recommendedName>
</protein>
<dbReference type="AlphaFoldDB" id="A0A381Q824"/>
<sequence>VELGLSDEDLGFRDEVRDFIKKTFTNEMRKKLSLSKNGHVEKGLHVEWQKALYKKGWIAPNWPKEHGGAGFSASQKYVFETEMAREGAPRTVPFGLSMVAPVIMEFGTDEQKEKFLPDILSTKVWWCQGYSEPGSGSDLASLQCKAEDKGNYYLVNGTKIWTTMAQYADWIFCLVRTTKTEKPQEGISFILIDMSSKGIEIRPLITLEQTPDPHHEVNQVFFEDVRVPKENLIGEENKGWTYAKYLLEFERGNAYSPGLYRAVNNLREIAKDTPTGDGRNLIDDNDFINKLNECEIQIRAMEFVELRIFSALSAGERVGPESSILKCRGTEIQQLLQEISVEAISHWSLPFIEDTFANVNEPSIGPDYALTITPNYFNGRKTTIYAGSNEIQRNIISKAVLGL</sequence>
<dbReference type="InterPro" id="IPR046373">
    <property type="entry name" value="Acyl-CoA_Oxase/DH_mid-dom_sf"/>
</dbReference>